<keyword evidence="1" id="KW-1133">Transmembrane helix</keyword>
<keyword evidence="1" id="KW-0472">Membrane</keyword>
<gene>
    <name evidence="2" type="ORF">PPRIM_AZ9-3.1.T0450006</name>
</gene>
<reference evidence="2" key="1">
    <citation type="submission" date="2021-01" db="EMBL/GenBank/DDBJ databases">
        <authorList>
            <consortium name="Genoscope - CEA"/>
            <person name="William W."/>
        </authorList>
    </citation>
    <scope>NUCLEOTIDE SEQUENCE</scope>
</reference>
<dbReference type="Proteomes" id="UP000688137">
    <property type="component" value="Unassembled WGS sequence"/>
</dbReference>
<dbReference type="EMBL" id="CAJJDM010000045">
    <property type="protein sequence ID" value="CAD8069997.1"/>
    <property type="molecule type" value="Genomic_DNA"/>
</dbReference>
<comment type="caution">
    <text evidence="2">The sequence shown here is derived from an EMBL/GenBank/DDBJ whole genome shotgun (WGS) entry which is preliminary data.</text>
</comment>
<evidence type="ECO:0000256" key="1">
    <source>
        <dbReference type="SAM" id="Phobius"/>
    </source>
</evidence>
<accession>A0A8S1LQG6</accession>
<evidence type="ECO:0000313" key="2">
    <source>
        <dbReference type="EMBL" id="CAD8069997.1"/>
    </source>
</evidence>
<feature type="transmembrane region" description="Helical" evidence="1">
    <location>
        <begin position="20"/>
        <end position="37"/>
    </location>
</feature>
<keyword evidence="1" id="KW-0812">Transmembrane</keyword>
<dbReference type="AlphaFoldDB" id="A0A8S1LQG6"/>
<organism evidence="2 3">
    <name type="scientific">Paramecium primaurelia</name>
    <dbReference type="NCBI Taxonomy" id="5886"/>
    <lineage>
        <taxon>Eukaryota</taxon>
        <taxon>Sar</taxon>
        <taxon>Alveolata</taxon>
        <taxon>Ciliophora</taxon>
        <taxon>Intramacronucleata</taxon>
        <taxon>Oligohymenophorea</taxon>
        <taxon>Peniculida</taxon>
        <taxon>Parameciidae</taxon>
        <taxon>Paramecium</taxon>
    </lineage>
</organism>
<keyword evidence="3" id="KW-1185">Reference proteome</keyword>
<protein>
    <recommendedName>
        <fullName evidence="4">Transmembrane protein</fullName>
    </recommendedName>
</protein>
<evidence type="ECO:0008006" key="4">
    <source>
        <dbReference type="Google" id="ProtNLM"/>
    </source>
</evidence>
<proteinExistence type="predicted"/>
<evidence type="ECO:0000313" key="3">
    <source>
        <dbReference type="Proteomes" id="UP000688137"/>
    </source>
</evidence>
<name>A0A8S1LQG6_PARPR</name>
<sequence length="111" mass="13381">MGEGEQNIETKNQSLQQQSTNVKFLHSYGIIIMINWINSLNLYFPYVLSLLPFLSFPSRLLMNPDQYIMMINLMGEIQQLRHEFYIISIYEQCQLNDFWKTNYQYVYMLFS</sequence>